<evidence type="ECO:0000313" key="2">
    <source>
        <dbReference type="EMBL" id="AOP19058.1"/>
    </source>
</evidence>
<feature type="transmembrane region" description="Helical" evidence="1">
    <location>
        <begin position="272"/>
        <end position="293"/>
    </location>
</feature>
<keyword evidence="1" id="KW-1133">Transmembrane helix</keyword>
<protein>
    <submittedName>
        <fullName evidence="2">Uncharacterized protein</fullName>
    </submittedName>
</protein>
<name>A0A1C9JB35_9CHLO</name>
<dbReference type="EMBL" id="KX808496">
    <property type="protein sequence ID" value="AOP19058.1"/>
    <property type="molecule type" value="Genomic_DNA"/>
</dbReference>
<geneLocation type="chloroplast" evidence="2"/>
<sequence length="304" mass="34100">MQKFTTTTVLVGILSRKNKLYFDIKRYLTSRVFSLIDFNELVDFCNWTVCLPYEEAFEAVWNYFPIEHSQEYIQMVSSGISPDTYYQLCKNATLEQIDPNYQFVDTVIGEGEAEQTLSNILKELPFPLNDFRLPALQEIYVALLSTSQEGRASVLKIYEAYINQTLKISCISQNDINNVNAEIADILENFSNRLKYTEKEATAEIVESVRTAEVTRAEIIAGSSTVLDLETEMEKKSSYSEEVSIVSTSNQVAAAAGSGAGFGAGSGSGSKWLIYLLIFFIITGGCGIIFYIWPRGQDSQIKKK</sequence>
<dbReference type="AlphaFoldDB" id="A0A1C9JB35"/>
<evidence type="ECO:0000256" key="1">
    <source>
        <dbReference type="SAM" id="Phobius"/>
    </source>
</evidence>
<keyword evidence="1" id="KW-0812">Transmembrane</keyword>
<reference evidence="2" key="2">
    <citation type="submission" date="2016-08" db="EMBL/GenBank/DDBJ databases">
        <authorList>
            <person name="Seilhamer J.J."/>
        </authorList>
    </citation>
    <scope>NUCLEOTIDE SEQUENCE</scope>
</reference>
<reference evidence="2" key="1">
    <citation type="journal article" date="2016" name="Genome Biol. Evol.">
        <title>Evolutionary Dynamics of Chloroplast Genomes in Low Light: A Case Study of the Endolithic Green Alga Ostreobium quekettii.</title>
        <authorList>
            <person name="R Marcelino V."/>
            <person name="Cremen M.C."/>
            <person name="Jackson C.J."/>
            <person name="Larkum A.A."/>
            <person name="Verbruggen H."/>
        </authorList>
    </citation>
    <scope>NUCLEOTIDE SEQUENCE</scope>
</reference>
<organism evidence="2">
    <name type="scientific">Halimeda discoidea</name>
    <dbReference type="NCBI Taxonomy" id="118222"/>
    <lineage>
        <taxon>Eukaryota</taxon>
        <taxon>Viridiplantae</taxon>
        <taxon>Chlorophyta</taxon>
        <taxon>core chlorophytes</taxon>
        <taxon>Ulvophyceae</taxon>
        <taxon>TCBD clade</taxon>
        <taxon>Bryopsidales</taxon>
        <taxon>Halimedineae</taxon>
        <taxon>Halimedaceae</taxon>
        <taxon>Halimedeae</taxon>
        <taxon>Halimeda</taxon>
    </lineage>
</organism>
<proteinExistence type="predicted"/>
<keyword evidence="1" id="KW-0472">Membrane</keyword>
<gene>
    <name evidence="2" type="primary">orf304</name>
</gene>
<keyword evidence="2" id="KW-0934">Plastid</keyword>
<accession>A0A1C9JB35</accession>
<keyword evidence="2" id="KW-0150">Chloroplast</keyword>